<dbReference type="PIRSF" id="PIRSF016020">
    <property type="entry name" value="PHexose_mutarotase"/>
    <property type="match status" value="1"/>
</dbReference>
<dbReference type="EC" id="5.1.3.15" evidence="3"/>
<dbReference type="EMBL" id="VFQX01000022">
    <property type="protein sequence ID" value="KAF0980072.1"/>
    <property type="molecule type" value="Genomic_DNA"/>
</dbReference>
<dbReference type="GO" id="GO:0030246">
    <property type="term" value="F:carbohydrate binding"/>
    <property type="evidence" value="ECO:0007669"/>
    <property type="project" value="InterPro"/>
</dbReference>
<feature type="active site" evidence="5">
    <location>
        <position position="326"/>
    </location>
</feature>
<reference evidence="7 8" key="1">
    <citation type="journal article" date="2019" name="Sci. Rep.">
        <title>Nanopore sequencing improves the draft genome of the human pathogenic amoeba Naegleria fowleri.</title>
        <authorList>
            <person name="Liechti N."/>
            <person name="Schurch N."/>
            <person name="Bruggmann R."/>
            <person name="Wittwer M."/>
        </authorList>
    </citation>
    <scope>NUCLEOTIDE SEQUENCE [LARGE SCALE GENOMIC DNA]</scope>
    <source>
        <strain evidence="7 8">ATCC 30894</strain>
    </source>
</reference>
<evidence type="ECO:0000256" key="6">
    <source>
        <dbReference type="SAM" id="Coils"/>
    </source>
</evidence>
<dbReference type="InterPro" id="IPR014718">
    <property type="entry name" value="GH-type_carb-bd"/>
</dbReference>
<dbReference type="OrthoDB" id="1659429at2759"/>
<evidence type="ECO:0000313" key="7">
    <source>
        <dbReference type="EMBL" id="KAF0980072.1"/>
    </source>
</evidence>
<dbReference type="GeneID" id="68108443"/>
<dbReference type="AlphaFoldDB" id="A0A6A5BZX2"/>
<sequence>MNTKQYIQIIPSPYNPEWNMIRLFSPDMKSGVCEIQLHGAHLTSYKRTCCASPISSSSSSTLSSEQSENHHDDELMFVSEKAVFATDKAIRGGTPICFPQFSDKGRLSMSHGFARNVKWEHVENVDSSNMYGYDSSATVACLRMIKSSSYEGTNKEIAQYLAEYDVLNVEMIFALSNDSLEMTLRVAEDTNALVEDEKFAKVKSFTFAFHNYFRVDDITHVTLDGIHNNHHGVQYIDKVKKGELITVENSSPFEITQEVDRVYLDMLNPIESVIVENKPTNISRMISISQNASTAQNVVVWNIWKEKCQKMSDMKTDDFSKYVCVEVGQIQTPVELERGKVFTSSQKIAVKHVSQNSSKL</sequence>
<evidence type="ECO:0000313" key="8">
    <source>
        <dbReference type="Proteomes" id="UP000444721"/>
    </source>
</evidence>
<evidence type="ECO:0000256" key="3">
    <source>
        <dbReference type="ARBA" id="ARBA00012083"/>
    </source>
</evidence>
<dbReference type="InterPro" id="IPR025532">
    <property type="entry name" value="G6P_1-epimerase"/>
</dbReference>
<dbReference type="VEuPathDB" id="AmoebaDB:NfTy_048400"/>
<dbReference type="PANTHER" id="PTHR11122:SF13">
    <property type="entry name" value="GLUCOSE-6-PHOSPHATE 1-EPIMERASE"/>
    <property type="match status" value="1"/>
</dbReference>
<evidence type="ECO:0000256" key="1">
    <source>
        <dbReference type="ARBA" id="ARBA00001096"/>
    </source>
</evidence>
<gene>
    <name evidence="7" type="ORF">FDP41_001225</name>
</gene>
<name>A0A6A5BZX2_NAEFO</name>
<dbReference type="Proteomes" id="UP000444721">
    <property type="component" value="Unassembled WGS sequence"/>
</dbReference>
<organism evidence="7 8">
    <name type="scientific">Naegleria fowleri</name>
    <name type="common">Brain eating amoeba</name>
    <dbReference type="NCBI Taxonomy" id="5763"/>
    <lineage>
        <taxon>Eukaryota</taxon>
        <taxon>Discoba</taxon>
        <taxon>Heterolobosea</taxon>
        <taxon>Tetramitia</taxon>
        <taxon>Eutetramitia</taxon>
        <taxon>Vahlkampfiidae</taxon>
        <taxon>Naegleria</taxon>
    </lineage>
</organism>
<dbReference type="PANTHER" id="PTHR11122">
    <property type="entry name" value="APOSPORY-ASSOCIATED PROTEIN C-RELATED"/>
    <property type="match status" value="1"/>
</dbReference>
<evidence type="ECO:0000256" key="5">
    <source>
        <dbReference type="PIRSR" id="PIRSR016020-1"/>
    </source>
</evidence>
<evidence type="ECO:0000256" key="2">
    <source>
        <dbReference type="ARBA" id="ARBA00005866"/>
    </source>
</evidence>
<keyword evidence="4" id="KW-0413">Isomerase</keyword>
<dbReference type="VEuPathDB" id="AmoebaDB:FDP41_001225"/>
<dbReference type="GO" id="GO:0005975">
    <property type="term" value="P:carbohydrate metabolic process"/>
    <property type="evidence" value="ECO:0007669"/>
    <property type="project" value="InterPro"/>
</dbReference>
<evidence type="ECO:0000256" key="4">
    <source>
        <dbReference type="ARBA" id="ARBA00023235"/>
    </source>
</evidence>
<proteinExistence type="inferred from homology"/>
<comment type="catalytic activity">
    <reaction evidence="1">
        <text>alpha-D-glucose 6-phosphate = beta-D-glucose 6-phosphate</text>
        <dbReference type="Rhea" id="RHEA:16249"/>
        <dbReference type="ChEBI" id="CHEBI:58225"/>
        <dbReference type="ChEBI" id="CHEBI:58247"/>
        <dbReference type="EC" id="5.1.3.15"/>
    </reaction>
</comment>
<feature type="coiled-coil region" evidence="6">
    <location>
        <begin position="150"/>
        <end position="197"/>
    </location>
</feature>
<dbReference type="GO" id="GO:0005737">
    <property type="term" value="C:cytoplasm"/>
    <property type="evidence" value="ECO:0007669"/>
    <property type="project" value="TreeGrafter"/>
</dbReference>
<dbReference type="GO" id="GO:0047938">
    <property type="term" value="F:glucose-6-phosphate 1-epimerase activity"/>
    <property type="evidence" value="ECO:0007669"/>
    <property type="project" value="UniProtKB-EC"/>
</dbReference>
<dbReference type="Pfam" id="PF01263">
    <property type="entry name" value="Aldose_epim"/>
    <property type="match status" value="1"/>
</dbReference>
<protein>
    <recommendedName>
        <fullName evidence="3">glucose-6-phosphate 1-epimerase</fullName>
        <ecNumber evidence="3">5.1.3.15</ecNumber>
    </recommendedName>
</protein>
<dbReference type="InterPro" id="IPR008183">
    <property type="entry name" value="Aldose_1/G6P_1-epimerase"/>
</dbReference>
<keyword evidence="8" id="KW-1185">Reference proteome</keyword>
<dbReference type="SUPFAM" id="SSF74650">
    <property type="entry name" value="Galactose mutarotase-like"/>
    <property type="match status" value="1"/>
</dbReference>
<comment type="caution">
    <text evidence="7">The sequence shown here is derived from an EMBL/GenBank/DDBJ whole genome shotgun (WGS) entry which is preliminary data.</text>
</comment>
<dbReference type="RefSeq" id="XP_044564785.1">
    <property type="nucleotide sequence ID" value="XM_044702748.1"/>
</dbReference>
<dbReference type="Gene3D" id="2.70.98.10">
    <property type="match status" value="1"/>
</dbReference>
<dbReference type="VEuPathDB" id="AmoebaDB:NF0107450"/>
<dbReference type="OMA" id="QMVCIEA"/>
<feature type="active site" evidence="5">
    <location>
        <position position="210"/>
    </location>
</feature>
<keyword evidence="6" id="KW-0175">Coiled coil</keyword>
<accession>A0A6A5BZX2</accession>
<comment type="similarity">
    <text evidence="2">Belongs to the glucose-6-phosphate 1-epimerase family.</text>
</comment>
<dbReference type="InterPro" id="IPR011013">
    <property type="entry name" value="Gal_mutarotase_sf_dom"/>
</dbReference>